<feature type="transmembrane region" description="Helical" evidence="1">
    <location>
        <begin position="5"/>
        <end position="23"/>
    </location>
</feature>
<keyword evidence="1" id="KW-0812">Transmembrane</keyword>
<evidence type="ECO:0000256" key="1">
    <source>
        <dbReference type="SAM" id="Phobius"/>
    </source>
</evidence>
<name>A0A1Y0VWV7_PEDPE</name>
<keyword evidence="1" id="KW-1133">Transmembrane helix</keyword>
<evidence type="ECO:0000313" key="3">
    <source>
        <dbReference type="Proteomes" id="UP000196118"/>
    </source>
</evidence>
<reference evidence="2 3" key="1">
    <citation type="submission" date="2017-05" db="EMBL/GenBank/DDBJ databases">
        <title>Genome sequence of Pediococcus pentosaceus strain SRCM100892.</title>
        <authorList>
            <person name="Cho S.H."/>
        </authorList>
    </citation>
    <scope>NUCLEOTIDE SEQUENCE [LARGE SCALE GENOMIC DNA]</scope>
    <source>
        <strain evidence="2 3">SRCM100892</strain>
    </source>
</reference>
<dbReference type="Proteomes" id="UP000196118">
    <property type="component" value="Chromosome"/>
</dbReference>
<keyword evidence="1" id="KW-0472">Membrane</keyword>
<sequence>MKKYFYVLIAVLVFAVIACYIVTLKSGDTVVSNTKTKTAITRIVDRKESGKLKKVSRRLSLAVQRS</sequence>
<accession>A0A1Y0VWV7</accession>
<dbReference type="EMBL" id="CP021474">
    <property type="protein sequence ID" value="ARW19037.1"/>
    <property type="molecule type" value="Genomic_DNA"/>
</dbReference>
<protein>
    <submittedName>
        <fullName evidence="2">Uncharacterized protein</fullName>
    </submittedName>
</protein>
<proteinExistence type="predicted"/>
<gene>
    <name evidence="2" type="ORF">S100892_00432</name>
</gene>
<dbReference type="AlphaFoldDB" id="A0A1Y0VWV7"/>
<organism evidence="2 3">
    <name type="scientific">Pediococcus pentosaceus</name>
    <dbReference type="NCBI Taxonomy" id="1255"/>
    <lineage>
        <taxon>Bacteria</taxon>
        <taxon>Bacillati</taxon>
        <taxon>Bacillota</taxon>
        <taxon>Bacilli</taxon>
        <taxon>Lactobacillales</taxon>
        <taxon>Lactobacillaceae</taxon>
        <taxon>Pediococcus</taxon>
    </lineage>
</organism>
<evidence type="ECO:0000313" key="2">
    <source>
        <dbReference type="EMBL" id="ARW19037.1"/>
    </source>
</evidence>
<dbReference type="PROSITE" id="PS51257">
    <property type="entry name" value="PROKAR_LIPOPROTEIN"/>
    <property type="match status" value="1"/>
</dbReference>